<dbReference type="EMBL" id="JAUHGG010000003">
    <property type="protein sequence ID" value="MDS1821108.1"/>
    <property type="molecule type" value="Genomic_DNA"/>
</dbReference>
<accession>A0AAW8PZS2</accession>
<evidence type="ECO:0000313" key="2">
    <source>
        <dbReference type="Proteomes" id="UP001253193"/>
    </source>
</evidence>
<evidence type="ECO:0000313" key="1">
    <source>
        <dbReference type="EMBL" id="MDS1821108.1"/>
    </source>
</evidence>
<sequence>MFTVYAALENEAREANYIFNISNGSESMASHDSPIVRLNYLYNKDLFLKKGSETLTEIVKTSKEAISKKLIVPYGKVDCDSLSELYDILSINKEDPDQSWLDNKEITLNFQSFSRDELFLPSLTTGAIAVRGEEFWVYTADGFVQFEVCEACLGAPSEECFECFNFRQEEQDSEKH</sequence>
<proteinExistence type="predicted"/>
<gene>
    <name evidence="1" type="ORF">QX249_10590</name>
</gene>
<dbReference type="RefSeq" id="WP_311019949.1">
    <property type="nucleotide sequence ID" value="NZ_JAUHGG010000003.1"/>
</dbReference>
<dbReference type="AlphaFoldDB" id="A0AAW8PZS2"/>
<reference evidence="1" key="1">
    <citation type="submission" date="2023-06" db="EMBL/GenBank/DDBJ databases">
        <title>Genomic Diversity of Vibrio spp. and Metagenomic Analysis of Pathogens in Florida Gulf Coastal Waters Following Hurricane Ian.</title>
        <authorList>
            <person name="Brumfield K.D."/>
        </authorList>
    </citation>
    <scope>NUCLEOTIDE SEQUENCE</scope>
    <source>
        <strain evidence="1">WBS2B-138</strain>
    </source>
</reference>
<protein>
    <submittedName>
        <fullName evidence="1">Uncharacterized protein</fullName>
    </submittedName>
</protein>
<organism evidence="1 2">
    <name type="scientific">Vibrio parahaemolyticus</name>
    <dbReference type="NCBI Taxonomy" id="670"/>
    <lineage>
        <taxon>Bacteria</taxon>
        <taxon>Pseudomonadati</taxon>
        <taxon>Pseudomonadota</taxon>
        <taxon>Gammaproteobacteria</taxon>
        <taxon>Vibrionales</taxon>
        <taxon>Vibrionaceae</taxon>
        <taxon>Vibrio</taxon>
    </lineage>
</organism>
<dbReference type="Proteomes" id="UP001253193">
    <property type="component" value="Unassembled WGS sequence"/>
</dbReference>
<name>A0AAW8PZS2_VIBPH</name>
<comment type="caution">
    <text evidence="1">The sequence shown here is derived from an EMBL/GenBank/DDBJ whole genome shotgun (WGS) entry which is preliminary data.</text>
</comment>